<feature type="compositionally biased region" description="Basic and acidic residues" evidence="4">
    <location>
        <begin position="192"/>
        <end position="206"/>
    </location>
</feature>
<evidence type="ECO:0000256" key="3">
    <source>
        <dbReference type="ARBA" id="ARBA00023288"/>
    </source>
</evidence>
<evidence type="ECO:0000313" key="6">
    <source>
        <dbReference type="Proteomes" id="UP001295684"/>
    </source>
</evidence>
<accession>A0AAD1XTK9</accession>
<dbReference type="PANTHER" id="PTHR47977">
    <property type="entry name" value="RAS-RELATED PROTEIN RAB"/>
    <property type="match status" value="1"/>
</dbReference>
<dbReference type="SUPFAM" id="SSF52540">
    <property type="entry name" value="P-loop containing nucleoside triphosphate hydrolases"/>
    <property type="match status" value="1"/>
</dbReference>
<dbReference type="EMBL" id="CAMPGE010020643">
    <property type="protein sequence ID" value="CAI2378866.1"/>
    <property type="molecule type" value="Genomic_DNA"/>
</dbReference>
<dbReference type="GO" id="GO:0005525">
    <property type="term" value="F:GTP binding"/>
    <property type="evidence" value="ECO:0007669"/>
    <property type="project" value="UniProtKB-KW"/>
</dbReference>
<dbReference type="SMART" id="SM00173">
    <property type="entry name" value="RAS"/>
    <property type="match status" value="1"/>
</dbReference>
<keyword evidence="2" id="KW-0342">GTP-binding</keyword>
<dbReference type="CDD" id="cd00154">
    <property type="entry name" value="Rab"/>
    <property type="match status" value="1"/>
</dbReference>
<protein>
    <submittedName>
        <fullName evidence="5">Uncharacterized protein</fullName>
    </submittedName>
</protein>
<dbReference type="Pfam" id="PF00071">
    <property type="entry name" value="Ras"/>
    <property type="match status" value="1"/>
</dbReference>
<dbReference type="AlphaFoldDB" id="A0AAD1XTK9"/>
<evidence type="ECO:0000313" key="5">
    <source>
        <dbReference type="EMBL" id="CAI2378866.1"/>
    </source>
</evidence>
<dbReference type="SMART" id="SM00174">
    <property type="entry name" value="RHO"/>
    <property type="match status" value="1"/>
</dbReference>
<dbReference type="SMART" id="SM00175">
    <property type="entry name" value="RAB"/>
    <property type="match status" value="1"/>
</dbReference>
<evidence type="ECO:0000256" key="1">
    <source>
        <dbReference type="ARBA" id="ARBA00022741"/>
    </source>
</evidence>
<keyword evidence="1" id="KW-0547">Nucleotide-binding</keyword>
<reference evidence="5" key="1">
    <citation type="submission" date="2023-07" db="EMBL/GenBank/DDBJ databases">
        <authorList>
            <consortium name="AG Swart"/>
            <person name="Singh M."/>
            <person name="Singh A."/>
            <person name="Seah K."/>
            <person name="Emmerich C."/>
        </authorList>
    </citation>
    <scope>NUCLEOTIDE SEQUENCE</scope>
    <source>
        <strain evidence="5">DP1</strain>
    </source>
</reference>
<keyword evidence="6" id="KW-1185">Reference proteome</keyword>
<dbReference type="Proteomes" id="UP001295684">
    <property type="component" value="Unassembled WGS sequence"/>
</dbReference>
<gene>
    <name evidence="5" type="ORF">ECRASSUSDP1_LOCUS20266</name>
</gene>
<sequence length="206" mass="23473">MEFDEFDYKYSLIMLGDSSVGKTTIATSFKTGSLMEKSTQSTVGIDFWTKVVNVNGVRIQTLIYDTSGQERFRSITKGYIKKGEGVLILYDITNKQSFKAVKLWINQIREYGQEHACILVVGNKSDLKESRKVTYEEGESLAESYGVHFMETSSKDMESIDQAFEVVIKQVYFTGKEREKNSKVTNRGSKTLRHEETKSKSDCICK</sequence>
<dbReference type="SMART" id="SM00176">
    <property type="entry name" value="RAN"/>
    <property type="match status" value="1"/>
</dbReference>
<dbReference type="PROSITE" id="PS51420">
    <property type="entry name" value="RHO"/>
    <property type="match status" value="1"/>
</dbReference>
<dbReference type="PROSITE" id="PS51421">
    <property type="entry name" value="RAS"/>
    <property type="match status" value="1"/>
</dbReference>
<name>A0AAD1XTK9_EUPCR</name>
<dbReference type="PRINTS" id="PR00449">
    <property type="entry name" value="RASTRNSFRMNG"/>
</dbReference>
<evidence type="ECO:0000256" key="4">
    <source>
        <dbReference type="SAM" id="MobiDB-lite"/>
    </source>
</evidence>
<dbReference type="InterPro" id="IPR005225">
    <property type="entry name" value="Small_GTP-bd"/>
</dbReference>
<keyword evidence="3" id="KW-0449">Lipoprotein</keyword>
<dbReference type="NCBIfam" id="TIGR00231">
    <property type="entry name" value="small_GTP"/>
    <property type="match status" value="1"/>
</dbReference>
<dbReference type="InterPro" id="IPR050227">
    <property type="entry name" value="Rab"/>
</dbReference>
<comment type="caution">
    <text evidence="5">The sequence shown here is derived from an EMBL/GenBank/DDBJ whole genome shotgun (WGS) entry which is preliminary data.</text>
</comment>
<proteinExistence type="predicted"/>
<dbReference type="FunFam" id="3.40.50.300:FF:001129">
    <property type="entry name" value="ras-related protein Rab-44 isoform X2"/>
    <property type="match status" value="1"/>
</dbReference>
<dbReference type="Gene3D" id="3.40.50.300">
    <property type="entry name" value="P-loop containing nucleotide triphosphate hydrolases"/>
    <property type="match status" value="1"/>
</dbReference>
<dbReference type="InterPro" id="IPR027417">
    <property type="entry name" value="P-loop_NTPase"/>
</dbReference>
<evidence type="ECO:0000256" key="2">
    <source>
        <dbReference type="ARBA" id="ARBA00023134"/>
    </source>
</evidence>
<dbReference type="GO" id="GO:0003924">
    <property type="term" value="F:GTPase activity"/>
    <property type="evidence" value="ECO:0007669"/>
    <property type="project" value="InterPro"/>
</dbReference>
<feature type="region of interest" description="Disordered" evidence="4">
    <location>
        <begin position="179"/>
        <end position="206"/>
    </location>
</feature>
<dbReference type="PROSITE" id="PS51419">
    <property type="entry name" value="RAB"/>
    <property type="match status" value="1"/>
</dbReference>
<dbReference type="InterPro" id="IPR001806">
    <property type="entry name" value="Small_GTPase"/>
</dbReference>
<organism evidence="5 6">
    <name type="scientific">Euplotes crassus</name>
    <dbReference type="NCBI Taxonomy" id="5936"/>
    <lineage>
        <taxon>Eukaryota</taxon>
        <taxon>Sar</taxon>
        <taxon>Alveolata</taxon>
        <taxon>Ciliophora</taxon>
        <taxon>Intramacronucleata</taxon>
        <taxon>Spirotrichea</taxon>
        <taxon>Hypotrichia</taxon>
        <taxon>Euplotida</taxon>
        <taxon>Euplotidae</taxon>
        <taxon>Moneuplotes</taxon>
    </lineage>
</organism>